<dbReference type="InterPro" id="IPR052385">
    <property type="entry name" value="Obscurin/Obscurin-like_Reg"/>
</dbReference>
<dbReference type="OrthoDB" id="6285402at2759"/>
<dbReference type="SMART" id="SM00409">
    <property type="entry name" value="IG"/>
    <property type="match status" value="1"/>
</dbReference>
<keyword evidence="4" id="KW-1015">Disulfide bond</keyword>
<dbReference type="PANTHER" id="PTHR35971:SF5">
    <property type="entry name" value="OBSCURIN LIKE CYTOSKELETAL ADAPTOR 1"/>
    <property type="match status" value="1"/>
</dbReference>
<dbReference type="PROSITE" id="PS50835">
    <property type="entry name" value="IG_LIKE"/>
    <property type="match status" value="1"/>
</dbReference>
<evidence type="ECO:0000313" key="9">
    <source>
        <dbReference type="Proteomes" id="UP000728185"/>
    </source>
</evidence>
<dbReference type="InterPro" id="IPR013783">
    <property type="entry name" value="Ig-like_fold"/>
</dbReference>
<dbReference type="InterPro" id="IPR036179">
    <property type="entry name" value="Ig-like_dom_sf"/>
</dbReference>
<dbReference type="AlphaFoldDB" id="A0A8E0VJJ5"/>
<reference evidence="8" key="1">
    <citation type="submission" date="2019-05" db="EMBL/GenBank/DDBJ databases">
        <title>Annotation for the trematode Fasciolopsis buski.</title>
        <authorList>
            <person name="Choi Y.-J."/>
        </authorList>
    </citation>
    <scope>NUCLEOTIDE SEQUENCE</scope>
    <source>
        <strain evidence="8">HT</strain>
        <tissue evidence="8">Whole worm</tissue>
    </source>
</reference>
<comment type="caution">
    <text evidence="8">The sequence shown here is derived from an EMBL/GenBank/DDBJ whole genome shotgun (WGS) entry which is preliminary data.</text>
</comment>
<dbReference type="GO" id="GO:0005737">
    <property type="term" value="C:cytoplasm"/>
    <property type="evidence" value="ECO:0007669"/>
    <property type="project" value="UniProtKB-SubCell"/>
</dbReference>
<dbReference type="FunFam" id="2.60.40.10:FF:000032">
    <property type="entry name" value="palladin isoform X1"/>
    <property type="match status" value="1"/>
</dbReference>
<dbReference type="Pfam" id="PF07679">
    <property type="entry name" value="I-set"/>
    <property type="match status" value="1"/>
</dbReference>
<accession>A0A8E0VJJ5</accession>
<feature type="region of interest" description="Disordered" evidence="6">
    <location>
        <begin position="51"/>
        <end position="105"/>
    </location>
</feature>
<protein>
    <recommendedName>
        <fullName evidence="7">Ig-like domain-containing protein</fullName>
    </recommendedName>
</protein>
<evidence type="ECO:0000256" key="6">
    <source>
        <dbReference type="SAM" id="MobiDB-lite"/>
    </source>
</evidence>
<dbReference type="InterPro" id="IPR003598">
    <property type="entry name" value="Ig_sub2"/>
</dbReference>
<evidence type="ECO:0000259" key="7">
    <source>
        <dbReference type="PROSITE" id="PS50835"/>
    </source>
</evidence>
<evidence type="ECO:0000313" key="8">
    <source>
        <dbReference type="EMBL" id="KAA0191762.1"/>
    </source>
</evidence>
<dbReference type="Proteomes" id="UP000728185">
    <property type="component" value="Unassembled WGS sequence"/>
</dbReference>
<keyword evidence="9" id="KW-1185">Reference proteome</keyword>
<dbReference type="PANTHER" id="PTHR35971">
    <property type="entry name" value="SI:DKEY-31G6.6"/>
    <property type="match status" value="1"/>
</dbReference>
<dbReference type="EMBL" id="LUCM01006136">
    <property type="protein sequence ID" value="KAA0191762.1"/>
    <property type="molecule type" value="Genomic_DNA"/>
</dbReference>
<comment type="subcellular location">
    <subcellularLocation>
        <location evidence="1">Cytoplasm</location>
    </subcellularLocation>
</comment>
<evidence type="ECO:0000256" key="1">
    <source>
        <dbReference type="ARBA" id="ARBA00004496"/>
    </source>
</evidence>
<keyword evidence="3" id="KW-0597">Phosphoprotein</keyword>
<evidence type="ECO:0000256" key="5">
    <source>
        <dbReference type="ARBA" id="ARBA00023319"/>
    </source>
</evidence>
<dbReference type="InterPro" id="IPR007110">
    <property type="entry name" value="Ig-like_dom"/>
</dbReference>
<organism evidence="8 9">
    <name type="scientific">Fasciolopsis buskii</name>
    <dbReference type="NCBI Taxonomy" id="27845"/>
    <lineage>
        <taxon>Eukaryota</taxon>
        <taxon>Metazoa</taxon>
        <taxon>Spiralia</taxon>
        <taxon>Lophotrochozoa</taxon>
        <taxon>Platyhelminthes</taxon>
        <taxon>Trematoda</taxon>
        <taxon>Digenea</taxon>
        <taxon>Plagiorchiida</taxon>
        <taxon>Echinostomata</taxon>
        <taxon>Echinostomatoidea</taxon>
        <taxon>Fasciolidae</taxon>
        <taxon>Fasciolopsis</taxon>
    </lineage>
</organism>
<dbReference type="Gene3D" id="2.60.40.10">
    <property type="entry name" value="Immunoglobulins"/>
    <property type="match status" value="1"/>
</dbReference>
<sequence length="280" mass="31398">MQANMNLTVLCQLSTKLPQSVCPSRPRCTRLTTACLLIVLVAFVPTITKAEGPDRGVRNTSHQYPEKRTPNGPSEAQQHMVTPSSLDKSTKSLGQTNSNPKEIGDGNSTSMKYIFTCSLSIHLLPQRAHASNCPHKAYINLELYMRNLTRQPGARAMFYCDILGQPIPQFQWFKDGKLLTEQPNRIRIETGLWGSSLRVEKIDHSDGGMYVCAARNPSGNVNATAYLWVTEKGKCSSNGSFIVHPSPKVRIHLLTRFQEICCVNQYEHVYRLIPYQTFSP</sequence>
<name>A0A8E0VJJ5_9TREM</name>
<dbReference type="InterPro" id="IPR013098">
    <property type="entry name" value="Ig_I-set"/>
</dbReference>
<feature type="domain" description="Ig-like" evidence="7">
    <location>
        <begin position="134"/>
        <end position="230"/>
    </location>
</feature>
<gene>
    <name evidence="8" type="ORF">FBUS_07115</name>
</gene>
<evidence type="ECO:0000256" key="2">
    <source>
        <dbReference type="ARBA" id="ARBA00022490"/>
    </source>
</evidence>
<keyword evidence="5" id="KW-0393">Immunoglobulin domain</keyword>
<proteinExistence type="predicted"/>
<keyword evidence="2" id="KW-0963">Cytoplasm</keyword>
<dbReference type="SMART" id="SM00408">
    <property type="entry name" value="IGc2"/>
    <property type="match status" value="1"/>
</dbReference>
<evidence type="ECO:0000256" key="3">
    <source>
        <dbReference type="ARBA" id="ARBA00022553"/>
    </source>
</evidence>
<feature type="compositionally biased region" description="Polar residues" evidence="6">
    <location>
        <begin position="71"/>
        <end position="105"/>
    </location>
</feature>
<evidence type="ECO:0000256" key="4">
    <source>
        <dbReference type="ARBA" id="ARBA00023157"/>
    </source>
</evidence>
<dbReference type="SUPFAM" id="SSF48726">
    <property type="entry name" value="Immunoglobulin"/>
    <property type="match status" value="1"/>
</dbReference>
<dbReference type="InterPro" id="IPR003599">
    <property type="entry name" value="Ig_sub"/>
</dbReference>